<keyword evidence="5 7" id="KW-0472">Membrane</keyword>
<comment type="subcellular location">
    <subcellularLocation>
        <location evidence="1">Cell membrane</location>
        <topology evidence="1">Multi-pass membrane protein</topology>
    </subcellularLocation>
</comment>
<evidence type="ECO:0000256" key="3">
    <source>
        <dbReference type="ARBA" id="ARBA00022692"/>
    </source>
</evidence>
<dbReference type="RefSeq" id="WP_201328675.1">
    <property type="nucleotide sequence ID" value="NZ_AP017470.1"/>
</dbReference>
<dbReference type="Proteomes" id="UP000595564">
    <property type="component" value="Chromosome"/>
</dbReference>
<feature type="coiled-coil region" evidence="6">
    <location>
        <begin position="197"/>
        <end position="224"/>
    </location>
</feature>
<gene>
    <name evidence="9" type="primary">tadB</name>
    <name evidence="9" type="ORF">TTHT_0761</name>
</gene>
<dbReference type="Pfam" id="PF00482">
    <property type="entry name" value="T2SSF"/>
    <property type="match status" value="1"/>
</dbReference>
<dbReference type="PANTHER" id="PTHR35007:SF1">
    <property type="entry name" value="PILUS ASSEMBLY PROTEIN"/>
    <property type="match status" value="1"/>
</dbReference>
<feature type="transmembrane region" description="Helical" evidence="7">
    <location>
        <begin position="6"/>
        <end position="33"/>
    </location>
</feature>
<dbReference type="PANTHER" id="PTHR35007">
    <property type="entry name" value="INTEGRAL MEMBRANE PROTEIN-RELATED"/>
    <property type="match status" value="1"/>
</dbReference>
<keyword evidence="6" id="KW-0175">Coiled coil</keyword>
<dbReference type="InterPro" id="IPR018076">
    <property type="entry name" value="T2SS_GspF_dom"/>
</dbReference>
<dbReference type="KEGG" id="thyd:TTHT_0761"/>
<evidence type="ECO:0000259" key="8">
    <source>
        <dbReference type="Pfam" id="PF00482"/>
    </source>
</evidence>
<dbReference type="InterPro" id="IPR042094">
    <property type="entry name" value="T2SS_GspF_sf"/>
</dbReference>
<keyword evidence="10" id="KW-1185">Reference proteome</keyword>
<proteinExistence type="predicted"/>
<feature type="transmembrane region" description="Helical" evidence="7">
    <location>
        <begin position="229"/>
        <end position="247"/>
    </location>
</feature>
<name>A0A7R6PEN8_9BACT</name>
<evidence type="ECO:0000256" key="6">
    <source>
        <dbReference type="SAM" id="Coils"/>
    </source>
</evidence>
<evidence type="ECO:0000313" key="9">
    <source>
        <dbReference type="EMBL" id="BBB32329.1"/>
    </source>
</evidence>
<keyword evidence="3 7" id="KW-0812">Transmembrane</keyword>
<dbReference type="GO" id="GO:0005886">
    <property type="term" value="C:plasma membrane"/>
    <property type="evidence" value="ECO:0007669"/>
    <property type="project" value="UniProtKB-SubCell"/>
</dbReference>
<organism evidence="9 10">
    <name type="scientific">Thermotomaculum hydrothermale</name>
    <dbReference type="NCBI Taxonomy" id="981385"/>
    <lineage>
        <taxon>Bacteria</taxon>
        <taxon>Pseudomonadati</taxon>
        <taxon>Acidobacteriota</taxon>
        <taxon>Holophagae</taxon>
        <taxon>Thermotomaculales</taxon>
        <taxon>Thermotomaculaceae</taxon>
        <taxon>Thermotomaculum</taxon>
    </lineage>
</organism>
<feature type="domain" description="Type II secretion system protein GspF" evidence="8">
    <location>
        <begin position="119"/>
        <end position="243"/>
    </location>
</feature>
<sequence length="286" mass="31990">MMDTIIFWLSNLLIFAGFAMFGYSIYEAVLLGYKKYKEGYIKKVGNELNKNFMAYSPERFYKNTILAAVGMAIVGYLLFDSVLFLILFGAIGYFLPKMFLYMTARKRAEKLEVQLVDALYVLSNSVSAGLTLPQACEVVSKQLVPPVSQEFGLLVNEIRLGVPFDKALENMAERLRSNNFDLLVTAILISRQTGGNIAEIFKKLAESIKEIMRLEAKVKALTAQGRMQAVVLGGMPFALAFVLASISPDLMQPLFNTPQGTVILFVAALFWLLGIYFLRKVINIDI</sequence>
<evidence type="ECO:0000313" key="10">
    <source>
        <dbReference type="Proteomes" id="UP000595564"/>
    </source>
</evidence>
<dbReference type="Gene3D" id="1.20.81.30">
    <property type="entry name" value="Type II secretion system (T2SS), domain F"/>
    <property type="match status" value="1"/>
</dbReference>
<evidence type="ECO:0000256" key="2">
    <source>
        <dbReference type="ARBA" id="ARBA00022475"/>
    </source>
</evidence>
<keyword evidence="4 7" id="KW-1133">Transmembrane helix</keyword>
<feature type="transmembrane region" description="Helical" evidence="7">
    <location>
        <begin position="259"/>
        <end position="278"/>
    </location>
</feature>
<evidence type="ECO:0000256" key="1">
    <source>
        <dbReference type="ARBA" id="ARBA00004651"/>
    </source>
</evidence>
<evidence type="ECO:0000256" key="4">
    <source>
        <dbReference type="ARBA" id="ARBA00022989"/>
    </source>
</evidence>
<protein>
    <submittedName>
        <fullName evidence="9">Tight adherence protein B</fullName>
    </submittedName>
</protein>
<evidence type="ECO:0000256" key="7">
    <source>
        <dbReference type="SAM" id="Phobius"/>
    </source>
</evidence>
<keyword evidence="2" id="KW-1003">Cell membrane</keyword>
<dbReference type="AlphaFoldDB" id="A0A7R6PEN8"/>
<evidence type="ECO:0000256" key="5">
    <source>
        <dbReference type="ARBA" id="ARBA00023136"/>
    </source>
</evidence>
<accession>A0A7R6PEN8</accession>
<reference evidence="9 10" key="1">
    <citation type="journal article" date="2012" name="Extremophiles">
        <title>Thermotomaculum hydrothermale gen. nov., sp. nov., a novel heterotrophic thermophile within the phylum Acidobacteria from a deep-sea hydrothermal vent chimney in the Southern Okinawa Trough.</title>
        <authorList>
            <person name="Izumi H."/>
            <person name="Nunoura T."/>
            <person name="Miyazaki M."/>
            <person name="Mino S."/>
            <person name="Toki T."/>
            <person name="Takai K."/>
            <person name="Sako Y."/>
            <person name="Sawabe T."/>
            <person name="Nakagawa S."/>
        </authorList>
    </citation>
    <scope>NUCLEOTIDE SEQUENCE [LARGE SCALE GENOMIC DNA]</scope>
    <source>
        <strain evidence="9 10">AC55</strain>
    </source>
</reference>
<dbReference type="EMBL" id="AP017470">
    <property type="protein sequence ID" value="BBB32329.1"/>
    <property type="molecule type" value="Genomic_DNA"/>
</dbReference>